<gene>
    <name evidence="1" type="ORF">BN4615_P491</name>
</gene>
<accession>A0A1M4DWN2</accession>
<dbReference type="RefSeq" id="WP_225270389.1">
    <property type="nucleotide sequence ID" value="NZ_CP084058.1"/>
</dbReference>
<reference evidence="1" key="1">
    <citation type="submission" date="2016-04" db="EMBL/GenBank/DDBJ databases">
        <authorList>
            <person name="Evans L.H."/>
            <person name="Alamgir A."/>
            <person name="Owens N."/>
            <person name="Weber N.D."/>
            <person name="Virtaneva K."/>
            <person name="Barbian K."/>
            <person name="Babar A."/>
            <person name="Rosenke K."/>
        </authorList>
    </citation>
    <scope>NUCLEOTIDE SEQUENCE</scope>
    <source>
        <strain evidence="1">Nono1</strain>
    </source>
</reference>
<name>A0A1M4DWN2_9ACTN</name>
<proteinExistence type="predicted"/>
<dbReference type="AlphaFoldDB" id="A0A1M4DWN2"/>
<sequence>MIIAHNHAQVLEVCDRVNLLQHGTITFDRPTAQTSLAELTELVVEEYRRARIRGRSP</sequence>
<organism evidence="1">
    <name type="scientific">Nonomuraea gerenzanensis</name>
    <dbReference type="NCBI Taxonomy" id="93944"/>
    <lineage>
        <taxon>Bacteria</taxon>
        <taxon>Bacillati</taxon>
        <taxon>Actinomycetota</taxon>
        <taxon>Actinomycetes</taxon>
        <taxon>Streptosporangiales</taxon>
        <taxon>Streptosporangiaceae</taxon>
        <taxon>Nonomuraea</taxon>
    </lineage>
</organism>
<evidence type="ECO:0000313" key="1">
    <source>
        <dbReference type="EMBL" id="SBO90977.1"/>
    </source>
</evidence>
<dbReference type="EMBL" id="LT559118">
    <property type="protein sequence ID" value="SBO90977.1"/>
    <property type="molecule type" value="Genomic_DNA"/>
</dbReference>
<protein>
    <submittedName>
        <fullName evidence="1">Sugar ABC transporter, ATP binding protein</fullName>
    </submittedName>
</protein>